<reference evidence="1 2" key="1">
    <citation type="submission" date="2019-03" db="EMBL/GenBank/DDBJ databases">
        <title>Three New Species of Nocardioides, Nocardioides euryhalodurans sp. nov., Nocardioides seonyuensis sp. nov. and Nocardioides eburneoflavus sp. nov. Iolated from Soil.</title>
        <authorList>
            <person name="Roh S.G."/>
            <person name="Lee C."/>
            <person name="Kim M.-K."/>
            <person name="Kim S.B."/>
        </authorList>
    </citation>
    <scope>NUCLEOTIDE SEQUENCE [LARGE SCALE GENOMIC DNA]</scope>
    <source>
        <strain evidence="1 2">MMS17-SY207-3</strain>
    </source>
</reference>
<dbReference type="AlphaFoldDB" id="A0A4P7IG03"/>
<dbReference type="SUPFAM" id="SSF140453">
    <property type="entry name" value="EsxAB dimer-like"/>
    <property type="match status" value="1"/>
</dbReference>
<dbReference type="Gene3D" id="1.10.287.1060">
    <property type="entry name" value="ESAT-6-like"/>
    <property type="match status" value="1"/>
</dbReference>
<gene>
    <name evidence="1" type="ORF">EXE58_12015</name>
</gene>
<dbReference type="InterPro" id="IPR036689">
    <property type="entry name" value="ESAT-6-like_sf"/>
</dbReference>
<dbReference type="Proteomes" id="UP000294853">
    <property type="component" value="Chromosome"/>
</dbReference>
<dbReference type="InterPro" id="IPR010310">
    <property type="entry name" value="T7SS_ESAT-6-like"/>
</dbReference>
<sequence length="104" mass="11251">MTSHDVDVDIDIDIDELAAVVAAMDACGRALADQAAALEATHRRLHQDWSGLSGEAHGHFVTRWRGSFEEMATTLAGLRSLGSDARARYCGAVEANLALWRQVT</sequence>
<keyword evidence="2" id="KW-1185">Reference proteome</keyword>
<evidence type="ECO:0000313" key="2">
    <source>
        <dbReference type="Proteomes" id="UP000294853"/>
    </source>
</evidence>
<dbReference type="RefSeq" id="WP_135268109.1">
    <property type="nucleotide sequence ID" value="NZ_CP038436.1"/>
</dbReference>
<dbReference type="OrthoDB" id="4380842at2"/>
<evidence type="ECO:0000313" key="1">
    <source>
        <dbReference type="EMBL" id="QBX56118.1"/>
    </source>
</evidence>
<accession>A0A4P7IG03</accession>
<organism evidence="1 2">
    <name type="scientific">Nocardioides seonyuensis</name>
    <dbReference type="NCBI Taxonomy" id="2518371"/>
    <lineage>
        <taxon>Bacteria</taxon>
        <taxon>Bacillati</taxon>
        <taxon>Actinomycetota</taxon>
        <taxon>Actinomycetes</taxon>
        <taxon>Propionibacteriales</taxon>
        <taxon>Nocardioidaceae</taxon>
        <taxon>Nocardioides</taxon>
    </lineage>
</organism>
<proteinExistence type="predicted"/>
<dbReference type="EMBL" id="CP038436">
    <property type="protein sequence ID" value="QBX56118.1"/>
    <property type="molecule type" value="Genomic_DNA"/>
</dbReference>
<protein>
    <submittedName>
        <fullName evidence="1">WXG100 family type VII secretion target</fullName>
    </submittedName>
</protein>
<name>A0A4P7IG03_9ACTN</name>
<dbReference type="KEGG" id="nsn:EXE58_12015"/>
<dbReference type="Pfam" id="PF06013">
    <property type="entry name" value="WXG100"/>
    <property type="match status" value="1"/>
</dbReference>